<dbReference type="Gene3D" id="6.10.250.3130">
    <property type="match status" value="1"/>
</dbReference>
<keyword evidence="3 4" id="KW-0687">Ribonucleoprotein</keyword>
<dbReference type="HAMAP" id="MF_01343_B">
    <property type="entry name" value="Ribosomal_uS15_B"/>
    <property type="match status" value="1"/>
</dbReference>
<sequence length="89" mass="10073">MSITKEKKSSLIKEFAKSNNDTGSVAVQCAVLTEQINNLTSHAQQNPKDFQSRRGLLAMVNKRKRLLAYYKRVNESAHQDLIAKLGLRK</sequence>
<evidence type="ECO:0000256" key="1">
    <source>
        <dbReference type="ARBA" id="ARBA00008434"/>
    </source>
</evidence>
<dbReference type="NCBIfam" id="TIGR00952">
    <property type="entry name" value="S15_bact"/>
    <property type="match status" value="1"/>
</dbReference>
<accession>A0A8S4C4L8</accession>
<dbReference type="GO" id="GO:0003735">
    <property type="term" value="F:structural constituent of ribosome"/>
    <property type="evidence" value="ECO:0007669"/>
    <property type="project" value="InterPro"/>
</dbReference>
<dbReference type="GO" id="GO:0006412">
    <property type="term" value="P:translation"/>
    <property type="evidence" value="ECO:0007669"/>
    <property type="project" value="InterPro"/>
</dbReference>
<comment type="caution">
    <text evidence="5">The sequence shown here is derived from an EMBL/GenBank/DDBJ whole genome shotgun (WGS) entry which is preliminary data.</text>
</comment>
<evidence type="ECO:0000256" key="2">
    <source>
        <dbReference type="ARBA" id="ARBA00022980"/>
    </source>
</evidence>
<dbReference type="InterPro" id="IPR000589">
    <property type="entry name" value="Ribosomal_uS15"/>
</dbReference>
<dbReference type="Gene3D" id="1.10.287.10">
    <property type="entry name" value="S15/NS1, RNA-binding"/>
    <property type="match status" value="1"/>
</dbReference>
<reference evidence="5" key="1">
    <citation type="submission" date="2021-06" db="EMBL/GenBank/DDBJ databases">
        <authorList>
            <person name="Nardi T."/>
            <person name="Nardi T."/>
        </authorList>
    </citation>
    <scope>NUCLEOTIDE SEQUENCE</scope>
</reference>
<evidence type="ECO:0000256" key="3">
    <source>
        <dbReference type="ARBA" id="ARBA00023274"/>
    </source>
</evidence>
<dbReference type="SUPFAM" id="SSF47060">
    <property type="entry name" value="S15/NS1 RNA-binding domain"/>
    <property type="match status" value="1"/>
</dbReference>
<dbReference type="FunFam" id="1.10.287.10:FF:000002">
    <property type="entry name" value="30S ribosomal protein S15"/>
    <property type="match status" value="1"/>
</dbReference>
<proteinExistence type="inferred from homology"/>
<dbReference type="Proteomes" id="UP000837675">
    <property type="component" value="Unassembled WGS sequence"/>
</dbReference>
<dbReference type="PANTHER" id="PTHR23321">
    <property type="entry name" value="RIBOSOMAL PROTEIN S15, BACTERIAL AND ORGANELLAR"/>
    <property type="match status" value="1"/>
</dbReference>
<evidence type="ECO:0000256" key="4">
    <source>
        <dbReference type="RuleBase" id="RU003919"/>
    </source>
</evidence>
<gene>
    <name evidence="5" type="ORF">MHYMCMPASI_00338</name>
</gene>
<name>A0A8S4C4L8_9ACAR</name>
<keyword evidence="6" id="KW-1185">Reference proteome</keyword>
<dbReference type="InterPro" id="IPR009068">
    <property type="entry name" value="uS15_NS1_RNA-bd_sf"/>
</dbReference>
<dbReference type="GO" id="GO:0022627">
    <property type="term" value="C:cytosolic small ribosomal subunit"/>
    <property type="evidence" value="ECO:0007669"/>
    <property type="project" value="TreeGrafter"/>
</dbReference>
<evidence type="ECO:0000313" key="5">
    <source>
        <dbReference type="EMBL" id="CAG7590647.1"/>
    </source>
</evidence>
<dbReference type="Pfam" id="PF00312">
    <property type="entry name" value="Ribosomal_S15"/>
    <property type="match status" value="1"/>
</dbReference>
<evidence type="ECO:0000313" key="6">
    <source>
        <dbReference type="Proteomes" id="UP000837675"/>
    </source>
</evidence>
<dbReference type="SMART" id="SM01387">
    <property type="entry name" value="Ribosomal_S15"/>
    <property type="match status" value="1"/>
</dbReference>
<organism evidence="5 6">
    <name type="scientific">Hyalomma marginatum</name>
    <dbReference type="NCBI Taxonomy" id="34627"/>
    <lineage>
        <taxon>Eukaryota</taxon>
        <taxon>Metazoa</taxon>
        <taxon>Ecdysozoa</taxon>
        <taxon>Arthropoda</taxon>
        <taxon>Chelicerata</taxon>
        <taxon>Arachnida</taxon>
        <taxon>Acari</taxon>
        <taxon>Parasitiformes</taxon>
        <taxon>Ixodida</taxon>
        <taxon>Ixodoidea</taxon>
        <taxon>Ixodidae</taxon>
        <taxon>Hyalomminae</taxon>
        <taxon>Hyalomma</taxon>
    </lineage>
</organism>
<protein>
    <submittedName>
        <fullName evidence="5">30S ribosomal protein S15</fullName>
    </submittedName>
</protein>
<dbReference type="CDD" id="cd00353">
    <property type="entry name" value="Ribosomal_S15p_S13e"/>
    <property type="match status" value="1"/>
</dbReference>
<dbReference type="InterPro" id="IPR005290">
    <property type="entry name" value="Ribosomal_uS15_bac-type"/>
</dbReference>
<keyword evidence="2 4" id="KW-0689">Ribosomal protein</keyword>
<dbReference type="AlphaFoldDB" id="A0A8S4C4L8"/>
<comment type="similarity">
    <text evidence="1 4">Belongs to the universal ribosomal protein uS15 family.</text>
</comment>
<dbReference type="EMBL" id="CAJVAF010000115">
    <property type="protein sequence ID" value="CAG7590647.1"/>
    <property type="molecule type" value="Genomic_DNA"/>
</dbReference>
<dbReference type="PANTHER" id="PTHR23321:SF26">
    <property type="entry name" value="SMALL RIBOSOMAL SUBUNIT PROTEIN US15M"/>
    <property type="match status" value="1"/>
</dbReference>